<feature type="region of interest" description="Disordered" evidence="8">
    <location>
        <begin position="256"/>
        <end position="331"/>
    </location>
</feature>
<dbReference type="SUPFAM" id="SSF51261">
    <property type="entry name" value="Duplicated hybrid motif"/>
    <property type="match status" value="1"/>
</dbReference>
<feature type="signal peptide" evidence="9">
    <location>
        <begin position="1"/>
        <end position="28"/>
    </location>
</feature>
<keyword evidence="2" id="KW-0645">Protease</keyword>
<feature type="chain" id="PRO_5045560678" evidence="9">
    <location>
        <begin position="29"/>
        <end position="452"/>
    </location>
</feature>
<keyword evidence="6" id="KW-0482">Metalloprotease</keyword>
<dbReference type="Gene3D" id="2.70.70.10">
    <property type="entry name" value="Glucose Permease (Domain IIA)"/>
    <property type="match status" value="1"/>
</dbReference>
<feature type="compositionally biased region" description="Low complexity" evidence="8">
    <location>
        <begin position="275"/>
        <end position="285"/>
    </location>
</feature>
<organism evidence="11 12">
    <name type="scientific">Roseomonas marmotae</name>
    <dbReference type="NCBI Taxonomy" id="2768161"/>
    <lineage>
        <taxon>Bacteria</taxon>
        <taxon>Pseudomonadati</taxon>
        <taxon>Pseudomonadota</taxon>
        <taxon>Alphaproteobacteria</taxon>
        <taxon>Acetobacterales</taxon>
        <taxon>Roseomonadaceae</taxon>
        <taxon>Roseomonas</taxon>
    </lineage>
</organism>
<dbReference type="EMBL" id="JACTNF010000004">
    <property type="protein sequence ID" value="MBO1074128.1"/>
    <property type="molecule type" value="Genomic_DNA"/>
</dbReference>
<evidence type="ECO:0000313" key="12">
    <source>
        <dbReference type="Proteomes" id="UP001518990"/>
    </source>
</evidence>
<evidence type="ECO:0000256" key="8">
    <source>
        <dbReference type="SAM" id="MobiDB-lite"/>
    </source>
</evidence>
<reference evidence="11 12" key="1">
    <citation type="submission" date="2020-09" db="EMBL/GenBank/DDBJ databases">
        <title>Roseomonas.</title>
        <authorList>
            <person name="Zhu W."/>
        </authorList>
    </citation>
    <scope>NUCLEOTIDE SEQUENCE [LARGE SCALE GENOMIC DNA]</scope>
    <source>
        <strain evidence="11 12">1311</strain>
    </source>
</reference>
<comment type="caution">
    <text evidence="11">The sequence shown here is derived from an EMBL/GenBank/DDBJ whole genome shotgun (WGS) entry which is preliminary data.</text>
</comment>
<evidence type="ECO:0000256" key="3">
    <source>
        <dbReference type="ARBA" id="ARBA00022723"/>
    </source>
</evidence>
<feature type="coiled-coil region" evidence="7">
    <location>
        <begin position="45"/>
        <end position="82"/>
    </location>
</feature>
<keyword evidence="3" id="KW-0479">Metal-binding</keyword>
<dbReference type="RefSeq" id="WP_207445714.1">
    <property type="nucleotide sequence ID" value="NZ_CP061091.1"/>
</dbReference>
<sequence>MPARGSPPGRLLAALLGGLASAALPPLAAGLSIPAAAQQPSPRSLRDAERIAREAGAAAEAAQAAARAAEAAERQLAEQRAAAGRRAVAADAALDAASGRARAAAADRDAAIEELNRQAAALAPLLPLMARLGLWPAETLLAVPTDPETALRGTLVLRSLARQVATEAAALRAAQQKATAASGKAEQEGLALAEARDEARAAAAEVEAALAVARTHRTAAQSAAAEAAREAATAAARAEDIRGMLERLEEERKRAEAEARASEARERAAAERAARQQAAALAARQRAARDAEARAGIQREREALEARETARREAAARPRAPEPAPGGRAVPVAGRLTRDFGASGAGGPARGLTYAAPPGARVVSPCGGRAVFSGPFRSYGLLLIVDCGNGHHFVLAGLDRLDAEAGSRLLAGEPVGVLGSGDSGDGGRATLYVELRRNGQPVDPKGWFRVRG</sequence>
<evidence type="ECO:0000256" key="6">
    <source>
        <dbReference type="ARBA" id="ARBA00023049"/>
    </source>
</evidence>
<dbReference type="PANTHER" id="PTHR21666">
    <property type="entry name" value="PEPTIDASE-RELATED"/>
    <property type="match status" value="1"/>
</dbReference>
<evidence type="ECO:0000256" key="9">
    <source>
        <dbReference type="SAM" id="SignalP"/>
    </source>
</evidence>
<evidence type="ECO:0000256" key="5">
    <source>
        <dbReference type="ARBA" id="ARBA00022833"/>
    </source>
</evidence>
<evidence type="ECO:0000259" key="10">
    <source>
        <dbReference type="Pfam" id="PF01551"/>
    </source>
</evidence>
<gene>
    <name evidence="11" type="ORF">IAI60_05875</name>
</gene>
<dbReference type="InterPro" id="IPR016047">
    <property type="entry name" value="M23ase_b-sheet_dom"/>
</dbReference>
<dbReference type="InterPro" id="IPR011055">
    <property type="entry name" value="Dup_hybrid_motif"/>
</dbReference>
<dbReference type="Pfam" id="PF01551">
    <property type="entry name" value="Peptidase_M23"/>
    <property type="match status" value="1"/>
</dbReference>
<evidence type="ECO:0000313" key="11">
    <source>
        <dbReference type="EMBL" id="MBO1074128.1"/>
    </source>
</evidence>
<protein>
    <submittedName>
        <fullName evidence="11">Peptidoglycan DD-metalloendopeptidase family protein</fullName>
    </submittedName>
</protein>
<feature type="domain" description="M23ase beta-sheet core" evidence="10">
    <location>
        <begin position="349"/>
        <end position="444"/>
    </location>
</feature>
<keyword evidence="7" id="KW-0175">Coiled coil</keyword>
<keyword evidence="12" id="KW-1185">Reference proteome</keyword>
<keyword evidence="4" id="KW-0378">Hydrolase</keyword>
<dbReference type="CDD" id="cd12797">
    <property type="entry name" value="M23_peptidase"/>
    <property type="match status" value="1"/>
</dbReference>
<feature type="compositionally biased region" description="Basic and acidic residues" evidence="8">
    <location>
        <begin position="287"/>
        <end position="320"/>
    </location>
</feature>
<name>A0ABS3K9I6_9PROT</name>
<evidence type="ECO:0000256" key="2">
    <source>
        <dbReference type="ARBA" id="ARBA00022670"/>
    </source>
</evidence>
<evidence type="ECO:0000256" key="1">
    <source>
        <dbReference type="ARBA" id="ARBA00001947"/>
    </source>
</evidence>
<evidence type="ECO:0000256" key="4">
    <source>
        <dbReference type="ARBA" id="ARBA00022801"/>
    </source>
</evidence>
<keyword evidence="5" id="KW-0862">Zinc</keyword>
<proteinExistence type="predicted"/>
<dbReference type="InterPro" id="IPR050570">
    <property type="entry name" value="Cell_wall_metabolism_enzyme"/>
</dbReference>
<dbReference type="Proteomes" id="UP001518990">
    <property type="component" value="Unassembled WGS sequence"/>
</dbReference>
<keyword evidence="9" id="KW-0732">Signal</keyword>
<feature type="compositionally biased region" description="Basic and acidic residues" evidence="8">
    <location>
        <begin position="256"/>
        <end position="274"/>
    </location>
</feature>
<dbReference type="PANTHER" id="PTHR21666:SF288">
    <property type="entry name" value="CELL DIVISION PROTEIN YTFB"/>
    <property type="match status" value="1"/>
</dbReference>
<evidence type="ECO:0000256" key="7">
    <source>
        <dbReference type="SAM" id="Coils"/>
    </source>
</evidence>
<accession>A0ABS3K9I6</accession>
<comment type="cofactor">
    <cofactor evidence="1">
        <name>Zn(2+)</name>
        <dbReference type="ChEBI" id="CHEBI:29105"/>
    </cofactor>
</comment>